<reference evidence="9" key="2">
    <citation type="submission" date="2019-04" db="EMBL/GenBank/DDBJ databases">
        <authorList>
            <person name="Kadobianskyi M."/>
            <person name="Schulze L."/>
            <person name="Schuelke M."/>
            <person name="Judkewitz B."/>
        </authorList>
    </citation>
    <scope>NUCLEOTIDE SEQUENCE</scope>
    <source>
        <strain evidence="9">Bolton</strain>
        <tissue evidence="9">Whole-body</tissue>
    </source>
</reference>
<feature type="repeat" description="WD" evidence="7">
    <location>
        <begin position="453"/>
        <end position="500"/>
    </location>
</feature>
<dbReference type="GO" id="GO:0045503">
    <property type="term" value="F:dynein light chain binding"/>
    <property type="evidence" value="ECO:0007669"/>
    <property type="project" value="TreeGrafter"/>
</dbReference>
<dbReference type="SMART" id="SM00320">
    <property type="entry name" value="WD40"/>
    <property type="match status" value="6"/>
</dbReference>
<dbReference type="GO" id="GO:0045504">
    <property type="term" value="F:dynein heavy chain binding"/>
    <property type="evidence" value="ECO:0007669"/>
    <property type="project" value="TreeGrafter"/>
</dbReference>
<dbReference type="InterPro" id="IPR050687">
    <property type="entry name" value="Dynein_IC"/>
</dbReference>
<dbReference type="PANTHER" id="PTHR12442">
    <property type="entry name" value="DYNEIN INTERMEDIATE CHAIN"/>
    <property type="match status" value="1"/>
</dbReference>
<dbReference type="Pfam" id="PF11540">
    <property type="entry name" value="Dynein_IC2"/>
    <property type="match status" value="1"/>
</dbReference>
<dbReference type="InterPro" id="IPR036322">
    <property type="entry name" value="WD40_repeat_dom_sf"/>
</dbReference>
<comment type="similarity">
    <text evidence="2">Belongs to the dynein intermediate chain family.</text>
</comment>
<feature type="region of interest" description="Disordered" evidence="8">
    <location>
        <begin position="151"/>
        <end position="205"/>
    </location>
</feature>
<dbReference type="InterPro" id="IPR001680">
    <property type="entry name" value="WD40_rpt"/>
</dbReference>
<accession>A0A553QY57</accession>
<evidence type="ECO:0000256" key="7">
    <source>
        <dbReference type="PROSITE-ProRule" id="PRU00221"/>
    </source>
</evidence>
<dbReference type="PANTHER" id="PTHR12442:SF34">
    <property type="entry name" value="CYTOPLASMIC DYNEIN 1 INTERMEDIATE CHAIN 1"/>
    <property type="match status" value="1"/>
</dbReference>
<dbReference type="InterPro" id="IPR025956">
    <property type="entry name" value="DYNC1I1/DYNC1I2"/>
</dbReference>
<evidence type="ECO:0000256" key="1">
    <source>
        <dbReference type="ARBA" id="ARBA00004245"/>
    </source>
</evidence>
<feature type="compositionally biased region" description="Basic and acidic residues" evidence="8">
    <location>
        <begin position="171"/>
        <end position="200"/>
    </location>
</feature>
<dbReference type="SUPFAM" id="SSF50978">
    <property type="entry name" value="WD40 repeat-like"/>
    <property type="match status" value="1"/>
</dbReference>
<keyword evidence="4 7" id="KW-0853">WD repeat</keyword>
<protein>
    <submittedName>
        <fullName evidence="9">Uncharacterized protein</fullName>
    </submittedName>
</protein>
<keyword evidence="10" id="KW-1185">Reference proteome</keyword>
<dbReference type="GO" id="GO:0005868">
    <property type="term" value="C:cytoplasmic dynein complex"/>
    <property type="evidence" value="ECO:0007669"/>
    <property type="project" value="InterPro"/>
</dbReference>
<sequence>MAERSDLKAELERKKQRLAQIREEKKRKEEEKRKKESEMLERAESQEEDSDLDRKRRETEVLLQSMGISPEPPLVPTHMSSSPQSVSPSSETGSQESIDGGMMERTLQWDTDPSALQLYADSVHGYTMPRLGASEIVQIDIMPKELVTYSKETQTPVTSEQHEEDDDEELLEPKSEPEAPKLEEEKPPVAEEGKMPPRELTEEEKEQLVLSEDFLYFFSRTMCVMERALAEEKDIFFDYSGRDLEDKEGDMQGSKLSLHRCFCDEHWSKRRVVTSMDWSPQYPELLVASYNANEDAPHEPDGVVLVWNMKFKKTTPEYIFHCQFHPNLVIGGTYSGQVVMWDNRSHRRTPVQRTPLSATAHTHPVYCVSVVGTQNANNLITVSTDGKMCSWSLDMLAQPQESLELMYNKSKPVAVTSMAFPTSDVNNYVVGSEEGSVYAASRHGSKAGIGEMFEGHQGPVTGVSFHNAVGPVDFSHLFITSSFDWTVKLWSSKRNKPLCSFEDNAEYVYDVMWSPVHPALFATVDGNSRLDLWNLNNYTEVPSASVTVEGGCALNRVRWASGGREVAVGDSEGRVWIYDVGEQLAQPHADDWSKFSHTLVEIRANRGNEEEQGPLELLA</sequence>
<gene>
    <name evidence="9" type="ORF">DNTS_021624</name>
</gene>
<evidence type="ECO:0000313" key="10">
    <source>
        <dbReference type="Proteomes" id="UP000316079"/>
    </source>
</evidence>
<dbReference type="EMBL" id="SRMA01025430">
    <property type="protein sequence ID" value="TRY94744.1"/>
    <property type="molecule type" value="Genomic_DNA"/>
</dbReference>
<evidence type="ECO:0000256" key="8">
    <source>
        <dbReference type="SAM" id="MobiDB-lite"/>
    </source>
</evidence>
<dbReference type="OrthoDB" id="5578278at2759"/>
<proteinExistence type="inferred from homology"/>
<evidence type="ECO:0000256" key="2">
    <source>
        <dbReference type="ARBA" id="ARBA00011059"/>
    </source>
</evidence>
<dbReference type="AlphaFoldDB" id="A0A553QY57"/>
<evidence type="ECO:0000256" key="3">
    <source>
        <dbReference type="ARBA" id="ARBA00022490"/>
    </source>
</evidence>
<feature type="compositionally biased region" description="Low complexity" evidence="8">
    <location>
        <begin position="80"/>
        <end position="97"/>
    </location>
</feature>
<dbReference type="Proteomes" id="UP000316079">
    <property type="component" value="Unassembled WGS sequence"/>
</dbReference>
<feature type="region of interest" description="Disordered" evidence="8">
    <location>
        <begin position="1"/>
        <end position="106"/>
    </location>
</feature>
<evidence type="ECO:0000256" key="4">
    <source>
        <dbReference type="ARBA" id="ARBA00022574"/>
    </source>
</evidence>
<reference evidence="9 10" key="1">
    <citation type="journal article" date="2019" name="Sci. Data">
        <title>Hybrid genome assembly and annotation of Danionella translucida.</title>
        <authorList>
            <person name="Kadobianskyi M."/>
            <person name="Schulze L."/>
            <person name="Schuelke M."/>
            <person name="Judkewitz B."/>
        </authorList>
    </citation>
    <scope>NUCLEOTIDE SEQUENCE [LARGE SCALE GENOMIC DNA]</scope>
    <source>
        <strain evidence="9 10">Bolton</strain>
    </source>
</reference>
<dbReference type="FunFam" id="2.130.10.10:FF:000781">
    <property type="entry name" value="Cytoplasmic dynein intermediate chain"/>
    <property type="match status" value="1"/>
</dbReference>
<evidence type="ECO:0000256" key="6">
    <source>
        <dbReference type="ARBA" id="ARBA00023212"/>
    </source>
</evidence>
<dbReference type="EMBL" id="SRMA01025430">
    <property type="protein sequence ID" value="TRY94746.1"/>
    <property type="molecule type" value="Genomic_DNA"/>
</dbReference>
<keyword evidence="6" id="KW-0206">Cytoskeleton</keyword>
<evidence type="ECO:0000313" key="9">
    <source>
        <dbReference type="EMBL" id="TRY94746.1"/>
    </source>
</evidence>
<feature type="compositionally biased region" description="Basic and acidic residues" evidence="8">
    <location>
        <begin position="20"/>
        <end position="45"/>
    </location>
</feature>
<dbReference type="GO" id="GO:0010970">
    <property type="term" value="P:transport along microtubule"/>
    <property type="evidence" value="ECO:0007669"/>
    <property type="project" value="TreeGrafter"/>
</dbReference>
<organism evidence="9 10">
    <name type="scientific">Danionella cerebrum</name>
    <dbReference type="NCBI Taxonomy" id="2873325"/>
    <lineage>
        <taxon>Eukaryota</taxon>
        <taxon>Metazoa</taxon>
        <taxon>Chordata</taxon>
        <taxon>Craniata</taxon>
        <taxon>Vertebrata</taxon>
        <taxon>Euteleostomi</taxon>
        <taxon>Actinopterygii</taxon>
        <taxon>Neopterygii</taxon>
        <taxon>Teleostei</taxon>
        <taxon>Ostariophysi</taxon>
        <taxon>Cypriniformes</taxon>
        <taxon>Danionidae</taxon>
        <taxon>Danioninae</taxon>
        <taxon>Danionella</taxon>
    </lineage>
</organism>
<comment type="caution">
    <text evidence="9">The sequence shown here is derived from an EMBL/GenBank/DDBJ whole genome shotgun (WGS) entry which is preliminary data.</text>
</comment>
<comment type="subcellular location">
    <subcellularLocation>
        <location evidence="1">Cytoplasm</location>
        <location evidence="1">Cytoskeleton</location>
    </subcellularLocation>
</comment>
<evidence type="ECO:0000256" key="5">
    <source>
        <dbReference type="ARBA" id="ARBA00022737"/>
    </source>
</evidence>
<dbReference type="Pfam" id="PF00400">
    <property type="entry name" value="WD40"/>
    <property type="match status" value="1"/>
</dbReference>
<feature type="compositionally biased region" description="Basic and acidic residues" evidence="8">
    <location>
        <begin position="1"/>
        <end position="13"/>
    </location>
</feature>
<dbReference type="InterPro" id="IPR015943">
    <property type="entry name" value="WD40/YVTN_repeat-like_dom_sf"/>
</dbReference>
<keyword evidence="5" id="KW-0677">Repeat</keyword>
<name>A0A553QY57_9TELE</name>
<dbReference type="Gene3D" id="2.130.10.10">
    <property type="entry name" value="YVTN repeat-like/Quinoprotein amine dehydrogenase"/>
    <property type="match status" value="2"/>
</dbReference>
<dbReference type="PROSITE" id="PS50082">
    <property type="entry name" value="WD_REPEATS_2"/>
    <property type="match status" value="1"/>
</dbReference>
<keyword evidence="3" id="KW-0963">Cytoplasm</keyword>